<dbReference type="Pfam" id="PF01871">
    <property type="entry name" value="AMMECR1"/>
    <property type="match status" value="1"/>
</dbReference>
<dbReference type="EMBL" id="LT598480">
    <property type="protein sequence ID" value="SCV02775.1"/>
    <property type="molecule type" value="Genomic_DNA"/>
</dbReference>
<dbReference type="InterPro" id="IPR023473">
    <property type="entry name" value="AMMECR1"/>
</dbReference>
<gene>
    <name evidence="2" type="ORF">LAME_0H05116G</name>
</gene>
<dbReference type="InterPro" id="IPR002733">
    <property type="entry name" value="AMMECR1_domain"/>
</dbReference>
<feature type="domain" description="AMMECR1" evidence="1">
    <location>
        <begin position="4"/>
        <end position="221"/>
    </location>
</feature>
<keyword evidence="3" id="KW-1185">Reference proteome</keyword>
<dbReference type="PANTHER" id="PTHR13016:SF0">
    <property type="entry name" value="AMME SYNDROME CANDIDATE GENE 1 PROTEIN"/>
    <property type="match status" value="1"/>
</dbReference>
<dbReference type="Proteomes" id="UP000191144">
    <property type="component" value="Chromosome H"/>
</dbReference>
<proteinExistence type="predicted"/>
<evidence type="ECO:0000259" key="1">
    <source>
        <dbReference type="PROSITE" id="PS51112"/>
    </source>
</evidence>
<dbReference type="PANTHER" id="PTHR13016">
    <property type="entry name" value="AMMECR1 HOMOLOG"/>
    <property type="match status" value="1"/>
</dbReference>
<reference evidence="3" key="1">
    <citation type="submission" date="2016-03" db="EMBL/GenBank/DDBJ databases">
        <authorList>
            <person name="Devillers Hugo."/>
        </authorList>
    </citation>
    <scope>NUCLEOTIDE SEQUENCE [LARGE SCALE GENOMIC DNA]</scope>
</reference>
<dbReference type="OrthoDB" id="24630at2759"/>
<evidence type="ECO:0000313" key="3">
    <source>
        <dbReference type="Proteomes" id="UP000191144"/>
    </source>
</evidence>
<dbReference type="AlphaFoldDB" id="A0A1G4KE95"/>
<evidence type="ECO:0000313" key="2">
    <source>
        <dbReference type="EMBL" id="SCV02775.1"/>
    </source>
</evidence>
<organism evidence="2 3">
    <name type="scientific">Lachancea meyersii CBS 8951</name>
    <dbReference type="NCBI Taxonomy" id="1266667"/>
    <lineage>
        <taxon>Eukaryota</taxon>
        <taxon>Fungi</taxon>
        <taxon>Dikarya</taxon>
        <taxon>Ascomycota</taxon>
        <taxon>Saccharomycotina</taxon>
        <taxon>Saccharomycetes</taxon>
        <taxon>Saccharomycetales</taxon>
        <taxon>Saccharomycetaceae</taxon>
        <taxon>Lachancea</taxon>
    </lineage>
</organism>
<dbReference type="NCBIfam" id="TIGR00296">
    <property type="entry name" value="TIGR00296 family protein"/>
    <property type="match status" value="1"/>
</dbReference>
<dbReference type="InterPro" id="IPR027485">
    <property type="entry name" value="AMMECR1_N"/>
</dbReference>
<accession>A0A1G4KE95</accession>
<name>A0A1G4KE95_9SACH</name>
<dbReference type="Gene3D" id="3.30.700.20">
    <property type="entry name" value="Hypothetical protein ph0010, domain 1"/>
    <property type="match status" value="1"/>
</dbReference>
<dbReference type="SUPFAM" id="SSF143447">
    <property type="entry name" value="AMMECR1-like"/>
    <property type="match status" value="1"/>
</dbReference>
<dbReference type="PROSITE" id="PS51112">
    <property type="entry name" value="AMMECR1"/>
    <property type="match status" value="1"/>
</dbReference>
<sequence>MPEESSSPFAFYAFYQLYAYYHPGWEPKLSFDAVKQLYPNYVTGSKRTNEKTSLFITWKKKTSKSDDYDLRGCIGTFAKLPLLKGIEKYSLIAALQDHRFAPIGEKELPKLKCSCNILHSFQTIYGNKKGDIFDWDLGVHGIELTFKDPSTNRIMSATFLPEVMLEQGWNKEATFTNLIEKAGCLKDVDFLMGHYEEYFIEVVRYKGDKSQIRFDEFQRLLKAHKNVE</sequence>
<protein>
    <submittedName>
        <fullName evidence="2">LAME_0H05116g1_1</fullName>
    </submittedName>
</protein>
<dbReference type="InterPro" id="IPR036071">
    <property type="entry name" value="AMMECR1_dom_sf"/>
</dbReference>